<dbReference type="Pfam" id="PF04583">
    <property type="entry name" value="Baculo_p74"/>
    <property type="match status" value="1"/>
</dbReference>
<feature type="transmembrane region" description="Helical" evidence="1">
    <location>
        <begin position="600"/>
        <end position="618"/>
    </location>
</feature>
<dbReference type="EMBL" id="KP752043">
    <property type="protein sequence ID" value="AKC91747.1"/>
    <property type="molecule type" value="Genomic_DNA"/>
</dbReference>
<dbReference type="InterPro" id="IPR007663">
    <property type="entry name" value="Baculo_p74"/>
</dbReference>
<dbReference type="Pfam" id="PF08404">
    <property type="entry name" value="Baculo_p74_N"/>
    <property type="match status" value="1"/>
</dbReference>
<evidence type="ECO:0000313" key="3">
    <source>
        <dbReference type="EMBL" id="AKC91747.1"/>
    </source>
</evidence>
<reference evidence="3 4" key="1">
    <citation type="journal article" date="2015" name="Genome Announc.">
        <title>Genome Sequence of an Alphabaculovirus Isolated from the Oak Looper, Lambdina fiscellaria, Contains a Putative 2-Kilobase-Pair Transposable Element Encoding a Transposase and a FLYWCH Domain-Containing Protein.</title>
        <authorList>
            <person name="Rohrmann G.F."/>
            <person name="Erlandson M.A."/>
            <person name="Theilmann D.A."/>
        </authorList>
    </citation>
    <scope>NUCLEOTIDE SEQUENCE [LARGE SCALE GENOMIC DNA]</scope>
    <source>
        <strain evidence="3">GR15</strain>
    </source>
</reference>
<keyword evidence="1" id="KW-0812">Transmembrane</keyword>
<dbReference type="GeneID" id="24170951"/>
<keyword evidence="4" id="KW-1185">Reference proteome</keyword>
<dbReference type="RefSeq" id="YP_009133330.1">
    <property type="nucleotide sequence ID" value="NC_026922.1"/>
</dbReference>
<evidence type="ECO:0000259" key="2">
    <source>
        <dbReference type="Pfam" id="PF08404"/>
    </source>
</evidence>
<feature type="transmembrane region" description="Helical" evidence="1">
    <location>
        <begin position="624"/>
        <end position="650"/>
    </location>
</feature>
<evidence type="ECO:0000313" key="4">
    <source>
        <dbReference type="Proteomes" id="UP000201190"/>
    </source>
</evidence>
<dbReference type="Proteomes" id="UP000201190">
    <property type="component" value="Segment"/>
</dbReference>
<dbReference type="KEGG" id="vg:24170951"/>
<feature type="transmembrane region" description="Helical" evidence="1">
    <location>
        <begin position="448"/>
        <end position="469"/>
    </location>
</feature>
<dbReference type="GO" id="GO:0019058">
    <property type="term" value="P:viral life cycle"/>
    <property type="evidence" value="ECO:0007669"/>
    <property type="project" value="InterPro"/>
</dbReference>
<sequence>MATLTAVDLTNASKYATHQHRLAFVSRWRSRLPHILIDYELRPATNDDFYVPSGLAQKALAVKLTFSKRGCDSMSCYPFTETNTINAYTPFGYTQTSDTTVAYAQPACYNLDRAAATREGAENEVQSAEFRYTDNNKCIMMDTISKMYFNSPYLRTEEHLLRGVDDVPGFNVTPNPDPLFPEKYIGTFNNAYCRRFGRELSNGGCSMSWWETLLGFVLGDSIYVTFKVLFSSVLLDLFLFSYTRPSRDLPVKPTADHVRVLQEWRAIRDTKIDVDFETRMLNYQTFADLGMDDKTALVYTAEIGFSRRLVTRTLNFRKATRTAADYDNKTRNSNDATANNDNNYLNADDIDQELIDIINDFMKDSILVSLWVSAGFDNVLTALKFMLKKINSFLIPQLKRALITGSKKITVKLLGETYKAAVVHTINRVAFKAVTAVAKAMTRIAIKAASVVGIVLILLSLGDLVLMFWDPLGYANMFPKEFPDDMSNSFLSAFFESMGETLDIVEFLPEFFDEFVEEDDNAAFDSLLHILDYVSVLEVNSNGQMLNFEQSEEINDFDESTLVGNALASSALYTRFEFEAFTERHNAAVFHNRQNNVHNIANGVAVVLFVFAAFLVYVSNEPDYRFGLLFAAFIFMALYLLIADSLTYFLKMRKHVEREQTIWFKNLYNF</sequence>
<dbReference type="InterPro" id="IPR013613">
    <property type="entry name" value="Baculo_p74_N"/>
</dbReference>
<evidence type="ECO:0000256" key="1">
    <source>
        <dbReference type="SAM" id="Phobius"/>
    </source>
</evidence>
<name>A0A0E3Z6U7_9ABAC</name>
<protein>
    <submittedName>
        <fullName evidence="3">p74</fullName>
    </submittedName>
</protein>
<organism evidence="3 4">
    <name type="scientific">Lambdina fiscellaria nucleopolyhedrovirus</name>
    <dbReference type="NCBI Taxonomy" id="1642929"/>
    <lineage>
        <taxon>Viruses</taxon>
        <taxon>Viruses incertae sedis</taxon>
        <taxon>Naldaviricetes</taxon>
        <taxon>Lefavirales</taxon>
        <taxon>Baculoviridae</taxon>
        <taxon>Alphabaculovirus</taxon>
        <taxon>Alphabaculovirus lafiscellariae</taxon>
    </lineage>
</organism>
<feature type="domain" description="Baculoviridae p74 N-terminal" evidence="2">
    <location>
        <begin position="5"/>
        <end position="305"/>
    </location>
</feature>
<dbReference type="OrthoDB" id="2848at10239"/>
<accession>A0A0E3Z6U7</accession>
<proteinExistence type="predicted"/>
<keyword evidence="1" id="KW-1133">Transmembrane helix</keyword>
<keyword evidence="1" id="KW-0472">Membrane</keyword>